<comment type="caution">
    <text evidence="2">The sequence shown here is derived from an EMBL/GenBank/DDBJ whole genome shotgun (WGS) entry which is preliminary data.</text>
</comment>
<dbReference type="EMBL" id="DAAMJU010000046">
    <property type="protein sequence ID" value="HAC6958469.1"/>
    <property type="molecule type" value="Genomic_DNA"/>
</dbReference>
<name>A0A3Z4HT51_SALET</name>
<organism evidence="2">
    <name type="scientific">Salmonella enterica I</name>
    <dbReference type="NCBI Taxonomy" id="59201"/>
    <lineage>
        <taxon>Bacteria</taxon>
        <taxon>Pseudomonadati</taxon>
        <taxon>Pseudomonadota</taxon>
        <taxon>Gammaproteobacteria</taxon>
        <taxon>Enterobacterales</taxon>
        <taxon>Enterobacteriaceae</taxon>
        <taxon>Salmonella</taxon>
    </lineage>
</organism>
<protein>
    <submittedName>
        <fullName evidence="2">Uncharacterized protein</fullName>
    </submittedName>
</protein>
<reference evidence="1" key="3">
    <citation type="submission" date="2018-07" db="EMBL/GenBank/DDBJ databases">
        <authorList>
            <consortium name="GenomeTrakr network: Whole genome sequencing for foodborne pathogen traceback"/>
        </authorList>
    </citation>
    <scope>NUCLEOTIDE SEQUENCE</scope>
    <source>
        <strain evidence="1">CFSAN002857</strain>
    </source>
</reference>
<gene>
    <name evidence="2" type="ORF">G0D52_19395</name>
    <name evidence="1" type="ORF">S308_17790</name>
</gene>
<proteinExistence type="predicted"/>
<sequence length="143" mass="16024">MPTIKSRMIRGVKPNEETLKELQEQLGLSEDTDMMFMALEVDYDRKKYYCCLSGGKIENGDVHFSLVGRAALEVLTNHPSPNDTLTIQEIKIGPTPLKNKVKSILKKAEANSKICFVGDMQGELDGVLSDVFNIQKDESYAIR</sequence>
<evidence type="ECO:0000313" key="1">
    <source>
        <dbReference type="EMBL" id="EBP3987236.1"/>
    </source>
</evidence>
<dbReference type="EMBL" id="AAGLPU010000028">
    <property type="protein sequence ID" value="EBP3987236.1"/>
    <property type="molecule type" value="Genomic_DNA"/>
</dbReference>
<reference evidence="2" key="2">
    <citation type="submission" date="2018-07" db="EMBL/GenBank/DDBJ databases">
        <authorList>
            <consortium name="NCBI Pathogen Detection Project"/>
        </authorList>
    </citation>
    <scope>NUCLEOTIDE SEQUENCE</scope>
    <source>
        <strain evidence="2">13-2002</strain>
    </source>
</reference>
<accession>A0A3Z4HT51</accession>
<dbReference type="AlphaFoldDB" id="A0A3Z4HT51"/>
<evidence type="ECO:0000313" key="2">
    <source>
        <dbReference type="EMBL" id="HAC6958469.1"/>
    </source>
</evidence>
<reference evidence="2" key="1">
    <citation type="journal article" date="2018" name="Genome Biol.">
        <title>SKESA: strategic k-mer extension for scrupulous assemblies.</title>
        <authorList>
            <person name="Souvorov A."/>
            <person name="Agarwala R."/>
            <person name="Lipman D.J."/>
        </authorList>
    </citation>
    <scope>NUCLEOTIDE SEQUENCE</scope>
    <source>
        <strain evidence="2">13-2002</strain>
    </source>
</reference>